<dbReference type="EMBL" id="FOXR01000032">
    <property type="protein sequence ID" value="SFQ36461.1"/>
    <property type="molecule type" value="Genomic_DNA"/>
</dbReference>
<keyword evidence="2" id="KW-1185">Reference proteome</keyword>
<sequence>MTFVCIIDESYPEVAAQEPKLTKEEAIAVAYKNLLQESKEVLVNYDKKEEHQVEACLDVWKGKLIWDVKIEGIKARLGESNNDLYDKSFHFKIDAITGEVYFMGQNK</sequence>
<evidence type="ECO:0008006" key="3">
    <source>
        <dbReference type="Google" id="ProtNLM"/>
    </source>
</evidence>
<dbReference type="Proteomes" id="UP000198577">
    <property type="component" value="Unassembled WGS sequence"/>
</dbReference>
<organism evidence="1 2">
    <name type="scientific">Caldicoprobacter faecalis</name>
    <dbReference type="NCBI Taxonomy" id="937334"/>
    <lineage>
        <taxon>Bacteria</taxon>
        <taxon>Bacillati</taxon>
        <taxon>Bacillota</taxon>
        <taxon>Clostridia</taxon>
        <taxon>Caldicoprobacterales</taxon>
        <taxon>Caldicoprobacteraceae</taxon>
        <taxon>Caldicoprobacter</taxon>
    </lineage>
</organism>
<dbReference type="AlphaFoldDB" id="A0A1I5XWV6"/>
<reference evidence="1 2" key="1">
    <citation type="submission" date="2016-10" db="EMBL/GenBank/DDBJ databases">
        <authorList>
            <person name="de Groot N.N."/>
        </authorList>
    </citation>
    <scope>NUCLEOTIDE SEQUENCE [LARGE SCALE GENOMIC DNA]</scope>
    <source>
        <strain evidence="1 2">DSM 20678</strain>
    </source>
</reference>
<accession>A0A1I5XWV6</accession>
<proteinExistence type="predicted"/>
<evidence type="ECO:0000313" key="1">
    <source>
        <dbReference type="EMBL" id="SFQ36461.1"/>
    </source>
</evidence>
<evidence type="ECO:0000313" key="2">
    <source>
        <dbReference type="Proteomes" id="UP000198577"/>
    </source>
</evidence>
<name>A0A1I5XWV6_9FIRM</name>
<protein>
    <recommendedName>
        <fullName evidence="3">Peptidase propeptide and YPEB domain-containing protein</fullName>
    </recommendedName>
</protein>
<dbReference type="RefSeq" id="WP_025747093.1">
    <property type="nucleotide sequence ID" value="NZ_FOXR01000032.1"/>
</dbReference>
<gene>
    <name evidence="1" type="ORF">SAMN05444406_1322</name>
</gene>